<evidence type="ECO:0000313" key="5">
    <source>
        <dbReference type="WBParaSite" id="nRc.2.0.1.t15808-RA"/>
    </source>
</evidence>
<dbReference type="InterPro" id="IPR007110">
    <property type="entry name" value="Ig-like_dom"/>
</dbReference>
<dbReference type="InterPro" id="IPR036179">
    <property type="entry name" value="Ig-like_dom_sf"/>
</dbReference>
<dbReference type="InterPro" id="IPR000998">
    <property type="entry name" value="MAM_dom"/>
</dbReference>
<dbReference type="Pfam" id="PF00629">
    <property type="entry name" value="MAM"/>
    <property type="match status" value="1"/>
</dbReference>
<sequence length="599" mass="69142">MPLTGRFALCLSLKGHLYLPFLTERNGTHRRQLETFSLKIHFPSERIFSILRKTIYNSLQSNRTERKFPFRSVTFRRSIPSEKAKPNQVYKISISAYNEVDDGPALVKEFRTMDESRLNPVSTTNFCRFRRTTNVLQYGEMSKQVSRKQVETRQRTILLENLTPATEYGFNVKWRPDERSDFVYFSDYGYARTLGKAPEIPPIITQVVQNEDHTIDVFWLPVTETNQQLSCKYFGSVSRSVFLTTWHILDFEIRYTFDENDDVLEEWSRATVGANVTNFKIKDDLYGSTVRVKVRTLNEYGTSPWSREAKIHLKSLYNDNYLPSERHTQLRPDFFVDSGSNTASSLSDSPLWISPKDNPIEKQEGKDLSLSCAPKYANDKIADIVWTFPNGSIVPVSQGGNRRIYAQWSAFPRHLQLRFNNLQISDSNVYTCAAYVNKELVKQKVNLTVTASGYYGHVIYWHDHRMMQSSVKLISPVLQPSLSYQSCFTLWLYVAHHAKGKLAMYLVDASEPSKKISSYSSINLDQANFQHNWNLAKLQLKPVKLDFRIVIEISKGTYEKSFVALDDLRLLLKNCDSVDEADGGFVAETFYKKLPITEF</sequence>
<dbReference type="Proteomes" id="UP000887565">
    <property type="component" value="Unplaced"/>
</dbReference>
<dbReference type="SUPFAM" id="SSF48726">
    <property type="entry name" value="Immunoglobulin"/>
    <property type="match status" value="1"/>
</dbReference>
<dbReference type="Gene3D" id="2.60.40.10">
    <property type="entry name" value="Immunoglobulins"/>
    <property type="match status" value="1"/>
</dbReference>
<feature type="domain" description="Ig-like" evidence="2">
    <location>
        <begin position="355"/>
        <end position="448"/>
    </location>
</feature>
<dbReference type="InterPro" id="IPR003599">
    <property type="entry name" value="Ig_sub"/>
</dbReference>
<dbReference type="AlphaFoldDB" id="A0A915INN3"/>
<evidence type="ECO:0000259" key="2">
    <source>
        <dbReference type="PROSITE" id="PS50835"/>
    </source>
</evidence>
<dbReference type="GO" id="GO:0016020">
    <property type="term" value="C:membrane"/>
    <property type="evidence" value="ECO:0007669"/>
    <property type="project" value="InterPro"/>
</dbReference>
<dbReference type="PROSITE" id="PS50853">
    <property type="entry name" value="FN3"/>
    <property type="match status" value="1"/>
</dbReference>
<dbReference type="CDD" id="cd00063">
    <property type="entry name" value="FN3"/>
    <property type="match status" value="1"/>
</dbReference>
<dbReference type="PROSITE" id="PS50060">
    <property type="entry name" value="MAM_2"/>
    <property type="match status" value="1"/>
</dbReference>
<name>A0A915INN3_ROMCU</name>
<dbReference type="PROSITE" id="PS50835">
    <property type="entry name" value="IG_LIKE"/>
    <property type="match status" value="1"/>
</dbReference>
<dbReference type="InterPro" id="IPR036116">
    <property type="entry name" value="FN3_sf"/>
</dbReference>
<keyword evidence="4" id="KW-1185">Reference proteome</keyword>
<reference evidence="5" key="1">
    <citation type="submission" date="2022-11" db="UniProtKB">
        <authorList>
            <consortium name="WormBaseParasite"/>
        </authorList>
    </citation>
    <scope>IDENTIFICATION</scope>
</reference>
<dbReference type="WBParaSite" id="nRc.2.0.1.t15808-RA">
    <property type="protein sequence ID" value="nRc.2.0.1.t15808-RA"/>
    <property type="gene ID" value="nRc.2.0.1.g15808"/>
</dbReference>
<dbReference type="InterPro" id="IPR013783">
    <property type="entry name" value="Ig-like_fold"/>
</dbReference>
<organism evidence="4 5">
    <name type="scientific">Romanomermis culicivorax</name>
    <name type="common">Nematode worm</name>
    <dbReference type="NCBI Taxonomy" id="13658"/>
    <lineage>
        <taxon>Eukaryota</taxon>
        <taxon>Metazoa</taxon>
        <taxon>Ecdysozoa</taxon>
        <taxon>Nematoda</taxon>
        <taxon>Enoplea</taxon>
        <taxon>Dorylaimia</taxon>
        <taxon>Mermithida</taxon>
        <taxon>Mermithoidea</taxon>
        <taxon>Mermithidae</taxon>
        <taxon>Romanomermis</taxon>
    </lineage>
</organism>
<dbReference type="Gene3D" id="2.60.120.200">
    <property type="match status" value="1"/>
</dbReference>
<feature type="domain" description="MAM" evidence="1">
    <location>
        <begin position="469"/>
        <end position="577"/>
    </location>
</feature>
<dbReference type="SUPFAM" id="SSF49899">
    <property type="entry name" value="Concanavalin A-like lectins/glucanases"/>
    <property type="match status" value="1"/>
</dbReference>
<evidence type="ECO:0000259" key="3">
    <source>
        <dbReference type="PROSITE" id="PS50853"/>
    </source>
</evidence>
<dbReference type="InterPro" id="IPR013320">
    <property type="entry name" value="ConA-like_dom_sf"/>
</dbReference>
<dbReference type="InterPro" id="IPR003961">
    <property type="entry name" value="FN3_dom"/>
</dbReference>
<dbReference type="SMART" id="SM00409">
    <property type="entry name" value="IG"/>
    <property type="match status" value="1"/>
</dbReference>
<evidence type="ECO:0000259" key="1">
    <source>
        <dbReference type="PROSITE" id="PS50060"/>
    </source>
</evidence>
<protein>
    <submittedName>
        <fullName evidence="5">Uncharacterized protein</fullName>
    </submittedName>
</protein>
<proteinExistence type="predicted"/>
<feature type="domain" description="Fibronectin type-III" evidence="3">
    <location>
        <begin position="201"/>
        <end position="316"/>
    </location>
</feature>
<evidence type="ECO:0000313" key="4">
    <source>
        <dbReference type="Proteomes" id="UP000887565"/>
    </source>
</evidence>
<accession>A0A915INN3</accession>
<dbReference type="SUPFAM" id="SSF49265">
    <property type="entry name" value="Fibronectin type III"/>
    <property type="match status" value="1"/>
</dbReference>